<evidence type="ECO:0000256" key="4">
    <source>
        <dbReference type="ARBA" id="ARBA00022692"/>
    </source>
</evidence>
<reference evidence="10" key="1">
    <citation type="submission" date="2022-05" db="EMBL/GenBank/DDBJ databases">
        <title>An RpoN-dependent PEP-CTERM gene is involved in floc formation of an Aquincola tertiaricarbonis strain.</title>
        <authorList>
            <person name="Qiu D."/>
            <person name="Xia M."/>
        </authorList>
    </citation>
    <scope>NUCLEOTIDE SEQUENCE</scope>
    <source>
        <strain evidence="10">RN12</strain>
    </source>
</reference>
<organism evidence="10 11">
    <name type="scientific">Aquincola tertiaricarbonis</name>
    <dbReference type="NCBI Taxonomy" id="391953"/>
    <lineage>
        <taxon>Bacteria</taxon>
        <taxon>Pseudomonadati</taxon>
        <taxon>Pseudomonadota</taxon>
        <taxon>Betaproteobacteria</taxon>
        <taxon>Burkholderiales</taxon>
        <taxon>Sphaerotilaceae</taxon>
        <taxon>Aquincola</taxon>
    </lineage>
</organism>
<feature type="transmembrane region" description="Helical" evidence="9">
    <location>
        <begin position="84"/>
        <end position="105"/>
    </location>
</feature>
<evidence type="ECO:0000256" key="6">
    <source>
        <dbReference type="ARBA" id="ARBA00023026"/>
    </source>
</evidence>
<feature type="transmembrane region" description="Helical" evidence="9">
    <location>
        <begin position="193"/>
        <end position="211"/>
    </location>
</feature>
<evidence type="ECO:0000256" key="3">
    <source>
        <dbReference type="ARBA" id="ARBA00022475"/>
    </source>
</evidence>
<dbReference type="RefSeq" id="WP_250195482.1">
    <property type="nucleotide sequence ID" value="NZ_CP097635.1"/>
</dbReference>
<evidence type="ECO:0000256" key="5">
    <source>
        <dbReference type="ARBA" id="ARBA00022989"/>
    </source>
</evidence>
<comment type="subcellular location">
    <subcellularLocation>
        <location evidence="1">Cell membrane</location>
        <topology evidence="1">Multi-pass membrane protein</topology>
    </subcellularLocation>
</comment>
<comment type="similarity">
    <text evidence="2">Belongs to the type III secretion exporter family.</text>
</comment>
<feature type="transmembrane region" description="Helical" evidence="9">
    <location>
        <begin position="145"/>
        <end position="163"/>
    </location>
</feature>
<evidence type="ECO:0000313" key="11">
    <source>
        <dbReference type="Proteomes" id="UP001056201"/>
    </source>
</evidence>
<dbReference type="InterPro" id="IPR029025">
    <property type="entry name" value="T3SS_substrate_exporter_C"/>
</dbReference>
<gene>
    <name evidence="10" type="primary">sctU</name>
    <name evidence="10" type="ORF">MW290_00905</name>
</gene>
<dbReference type="Proteomes" id="UP001056201">
    <property type="component" value="Chromosome 1"/>
</dbReference>
<dbReference type="InterPro" id="IPR006307">
    <property type="entry name" value="BsaZ-like"/>
</dbReference>
<keyword evidence="5 9" id="KW-1133">Transmembrane helix</keyword>
<dbReference type="InterPro" id="IPR006135">
    <property type="entry name" value="T3SS_substrate_exporter"/>
</dbReference>
<accession>A0ABY4S5C0</accession>
<dbReference type="Pfam" id="PF01312">
    <property type="entry name" value="Bac_export_2"/>
    <property type="match status" value="1"/>
</dbReference>
<evidence type="ECO:0000313" key="10">
    <source>
        <dbReference type="EMBL" id="URI07217.1"/>
    </source>
</evidence>
<evidence type="ECO:0000256" key="7">
    <source>
        <dbReference type="ARBA" id="ARBA00023136"/>
    </source>
</evidence>
<feature type="compositionally biased region" description="Basic and acidic residues" evidence="8">
    <location>
        <begin position="1"/>
        <end position="12"/>
    </location>
</feature>
<keyword evidence="6" id="KW-0843">Virulence</keyword>
<feature type="region of interest" description="Disordered" evidence="8">
    <location>
        <begin position="1"/>
        <end position="26"/>
    </location>
</feature>
<dbReference type="PANTHER" id="PTHR30531">
    <property type="entry name" value="FLAGELLAR BIOSYNTHETIC PROTEIN FLHB"/>
    <property type="match status" value="1"/>
</dbReference>
<feature type="compositionally biased region" description="Basic and acidic residues" evidence="8">
    <location>
        <begin position="225"/>
        <end position="235"/>
    </location>
</feature>
<name>A0ABY4S5C0_AQUTE</name>
<evidence type="ECO:0000256" key="8">
    <source>
        <dbReference type="SAM" id="MobiDB-lite"/>
    </source>
</evidence>
<evidence type="ECO:0000256" key="2">
    <source>
        <dbReference type="ARBA" id="ARBA00010690"/>
    </source>
</evidence>
<evidence type="ECO:0000256" key="1">
    <source>
        <dbReference type="ARBA" id="ARBA00004651"/>
    </source>
</evidence>
<dbReference type="Gene3D" id="3.40.1690.10">
    <property type="entry name" value="secretion proteins EscU"/>
    <property type="match status" value="1"/>
</dbReference>
<evidence type="ECO:0000256" key="9">
    <source>
        <dbReference type="SAM" id="Phobius"/>
    </source>
</evidence>
<keyword evidence="4 9" id="KW-0812">Transmembrane</keyword>
<dbReference type="NCBIfam" id="TIGR01404">
    <property type="entry name" value="FlhB_rel_III"/>
    <property type="match status" value="1"/>
</dbReference>
<sequence>MADKNDGGDKTEQPTPKKLLDARKKGQVPKSKDLTSTVELLVWFGLAVLALGPVTHELGAVMEAALVSIGQPFAVAAPRLAAHALQALLLISAWLLLPVAAVGVLTEFLQAGPVFALDKVKPKLENMNPVEGVKRMFTMDNLVEVAKAVAKTALLLAIGWLVLRSLLPQVALLPLSTRPALVGTALWEVARPVLLWTVVVFVLVAVLDAAYQRWSFTKKMRMSRRDIRQEGKDNEGDPMIKAQRRQAHEEWSQRNSAQAARQANVLVVNPTHVAIAIDYDRETCPVPTLAAKGEDEVARQMREAAEEAGVPILRNVGLARDLLARGEVGELVPADLFDVIAEVILWARSERQRRGSDA</sequence>
<dbReference type="PRINTS" id="PR00950">
    <property type="entry name" value="TYPE3IMSPROT"/>
</dbReference>
<keyword evidence="7 9" id="KW-0472">Membrane</keyword>
<keyword evidence="3" id="KW-1003">Cell membrane</keyword>
<feature type="transmembrane region" description="Helical" evidence="9">
    <location>
        <begin position="34"/>
        <end position="52"/>
    </location>
</feature>
<keyword evidence="11" id="KW-1185">Reference proteome</keyword>
<dbReference type="SUPFAM" id="SSF160544">
    <property type="entry name" value="EscU C-terminal domain-like"/>
    <property type="match status" value="1"/>
</dbReference>
<dbReference type="PANTHER" id="PTHR30531:SF14">
    <property type="entry name" value="SURFACE PRESENTATION OF ANTIGENS PROTEIN SPAS"/>
    <property type="match status" value="1"/>
</dbReference>
<proteinExistence type="inferred from homology"/>
<protein>
    <submittedName>
        <fullName evidence="10">Type III secretion system export apparatus subunit SctU</fullName>
    </submittedName>
</protein>
<dbReference type="EMBL" id="CP097635">
    <property type="protein sequence ID" value="URI07217.1"/>
    <property type="molecule type" value="Genomic_DNA"/>
</dbReference>
<feature type="region of interest" description="Disordered" evidence="8">
    <location>
        <begin position="225"/>
        <end position="254"/>
    </location>
</feature>